<dbReference type="InterPro" id="IPR011006">
    <property type="entry name" value="CheY-like_superfamily"/>
</dbReference>
<evidence type="ECO:0000256" key="3">
    <source>
        <dbReference type="ARBA" id="ARBA00022553"/>
    </source>
</evidence>
<dbReference type="PANTHER" id="PTHR42713:SF3">
    <property type="entry name" value="TRANSCRIPTIONAL REGULATORY PROTEIN HPTR"/>
    <property type="match status" value="1"/>
</dbReference>
<dbReference type="InterPro" id="IPR001789">
    <property type="entry name" value="Sig_transdc_resp-reg_receiver"/>
</dbReference>
<dbReference type="PROSITE" id="PS01124">
    <property type="entry name" value="HTH_ARAC_FAMILY_2"/>
    <property type="match status" value="1"/>
</dbReference>
<comment type="function">
    <text evidence="6">May play the central regulatory role in sporulation. It may be an element of the effector pathway responsible for the activation of sporulation genes in response to nutritional stress. Spo0A may act in concert with spo0H (a sigma factor) to control the expression of some genes that are critical to the sporulation process.</text>
</comment>
<dbReference type="InterPro" id="IPR018060">
    <property type="entry name" value="HTH_AraC"/>
</dbReference>
<feature type="domain" description="HTH araC/xylS-type" evidence="8">
    <location>
        <begin position="156"/>
        <end position="179"/>
    </location>
</feature>
<dbReference type="Gene3D" id="3.40.50.2300">
    <property type="match status" value="1"/>
</dbReference>
<dbReference type="AlphaFoldDB" id="A0A9D2FG72"/>
<dbReference type="Gene3D" id="1.10.10.60">
    <property type="entry name" value="Homeodomain-like"/>
    <property type="match status" value="1"/>
</dbReference>
<reference evidence="10" key="1">
    <citation type="journal article" date="2021" name="PeerJ">
        <title>Extensive microbial diversity within the chicken gut microbiome revealed by metagenomics and culture.</title>
        <authorList>
            <person name="Gilroy R."/>
            <person name="Ravi A."/>
            <person name="Getino M."/>
            <person name="Pursley I."/>
            <person name="Horton D.L."/>
            <person name="Alikhan N.F."/>
            <person name="Baker D."/>
            <person name="Gharbi K."/>
            <person name="Hall N."/>
            <person name="Watson M."/>
            <person name="Adriaenssens E.M."/>
            <person name="Foster-Nyarko E."/>
            <person name="Jarju S."/>
            <person name="Secka A."/>
            <person name="Antonio M."/>
            <person name="Oren A."/>
            <person name="Chaudhuri R.R."/>
            <person name="La Ragione R."/>
            <person name="Hildebrand F."/>
            <person name="Pallen M.J."/>
        </authorList>
    </citation>
    <scope>NUCLEOTIDE SEQUENCE</scope>
    <source>
        <strain evidence="10">ChiBcec16-3735</strain>
    </source>
</reference>
<keyword evidence="4" id="KW-0902">Two-component regulatory system</keyword>
<evidence type="ECO:0000313" key="10">
    <source>
        <dbReference type="EMBL" id="HIZ58555.1"/>
    </source>
</evidence>
<dbReference type="InterPro" id="IPR051552">
    <property type="entry name" value="HptR"/>
</dbReference>
<keyword evidence="5" id="KW-0238">DNA-binding</keyword>
<dbReference type="PROSITE" id="PS50110">
    <property type="entry name" value="RESPONSE_REGULATORY"/>
    <property type="match status" value="1"/>
</dbReference>
<feature type="modified residue" description="4-aspartylphosphate" evidence="7">
    <location>
        <position position="55"/>
    </location>
</feature>
<reference evidence="10" key="2">
    <citation type="submission" date="2021-04" db="EMBL/GenBank/DDBJ databases">
        <authorList>
            <person name="Gilroy R."/>
        </authorList>
    </citation>
    <scope>NUCLEOTIDE SEQUENCE</scope>
    <source>
        <strain evidence="10">ChiBcec16-3735</strain>
    </source>
</reference>
<evidence type="ECO:0000259" key="9">
    <source>
        <dbReference type="PROSITE" id="PS50110"/>
    </source>
</evidence>
<dbReference type="Proteomes" id="UP000824065">
    <property type="component" value="Unassembled WGS sequence"/>
</dbReference>
<dbReference type="GO" id="GO:0043565">
    <property type="term" value="F:sequence-specific DNA binding"/>
    <property type="evidence" value="ECO:0007669"/>
    <property type="project" value="InterPro"/>
</dbReference>
<dbReference type="EMBL" id="DXBJ01000058">
    <property type="protein sequence ID" value="HIZ58555.1"/>
    <property type="molecule type" value="Genomic_DNA"/>
</dbReference>
<dbReference type="GO" id="GO:0003700">
    <property type="term" value="F:DNA-binding transcription factor activity"/>
    <property type="evidence" value="ECO:0007669"/>
    <property type="project" value="InterPro"/>
</dbReference>
<name>A0A9D2FG72_9FIRM</name>
<sequence length="184" mass="21341">MYRLIIADDEENIRNGMANSLPWREWGYEVAAVCASGQEVLDRMEDCRPDVVLSDIRMPGMDGVELMQRLSREYPQVKIVILSGYSDFKYLNMSIRSHVAEYLLKPTDIDDFEETFRRLKAAMDHERLRRAQITESVLRHFHVWLTAMLGGVATPEDTSHFIRVFKRFYGVSPMEYRTVQGGAT</sequence>
<dbReference type="SUPFAM" id="SSF52172">
    <property type="entry name" value="CheY-like"/>
    <property type="match status" value="1"/>
</dbReference>
<evidence type="ECO:0000256" key="4">
    <source>
        <dbReference type="ARBA" id="ARBA00023012"/>
    </source>
</evidence>
<dbReference type="Pfam" id="PF00072">
    <property type="entry name" value="Response_reg"/>
    <property type="match status" value="1"/>
</dbReference>
<dbReference type="CDD" id="cd17536">
    <property type="entry name" value="REC_YesN-like"/>
    <property type="match status" value="1"/>
</dbReference>
<keyword evidence="2" id="KW-0963">Cytoplasm</keyword>
<evidence type="ECO:0000259" key="8">
    <source>
        <dbReference type="PROSITE" id="PS01124"/>
    </source>
</evidence>
<feature type="domain" description="Response regulatory" evidence="9">
    <location>
        <begin position="3"/>
        <end position="120"/>
    </location>
</feature>
<comment type="caution">
    <text evidence="10">The sequence shown here is derived from an EMBL/GenBank/DDBJ whole genome shotgun (WGS) entry which is preliminary data.</text>
</comment>
<dbReference type="PANTHER" id="PTHR42713">
    <property type="entry name" value="HISTIDINE KINASE-RELATED"/>
    <property type="match status" value="1"/>
</dbReference>
<evidence type="ECO:0000256" key="5">
    <source>
        <dbReference type="ARBA" id="ARBA00023125"/>
    </source>
</evidence>
<evidence type="ECO:0000256" key="7">
    <source>
        <dbReference type="PROSITE-ProRule" id="PRU00169"/>
    </source>
</evidence>
<dbReference type="SMART" id="SM00448">
    <property type="entry name" value="REC"/>
    <property type="match status" value="1"/>
</dbReference>
<evidence type="ECO:0000256" key="6">
    <source>
        <dbReference type="ARBA" id="ARBA00024867"/>
    </source>
</evidence>
<protein>
    <recommendedName>
        <fullName evidence="1">Stage 0 sporulation protein A homolog</fullName>
    </recommendedName>
</protein>
<organism evidence="10 11">
    <name type="scientific">Candidatus Faecalibacterium gallistercoris</name>
    <dbReference type="NCBI Taxonomy" id="2838579"/>
    <lineage>
        <taxon>Bacteria</taxon>
        <taxon>Bacillati</taxon>
        <taxon>Bacillota</taxon>
        <taxon>Clostridia</taxon>
        <taxon>Eubacteriales</taxon>
        <taxon>Oscillospiraceae</taxon>
        <taxon>Faecalibacterium</taxon>
    </lineage>
</organism>
<keyword evidence="3 7" id="KW-0597">Phosphoprotein</keyword>
<evidence type="ECO:0000256" key="1">
    <source>
        <dbReference type="ARBA" id="ARBA00018672"/>
    </source>
</evidence>
<proteinExistence type="predicted"/>
<evidence type="ECO:0000256" key="2">
    <source>
        <dbReference type="ARBA" id="ARBA00022490"/>
    </source>
</evidence>
<dbReference type="GO" id="GO:0000160">
    <property type="term" value="P:phosphorelay signal transduction system"/>
    <property type="evidence" value="ECO:0007669"/>
    <property type="project" value="UniProtKB-KW"/>
</dbReference>
<accession>A0A9D2FG72</accession>
<evidence type="ECO:0000313" key="11">
    <source>
        <dbReference type="Proteomes" id="UP000824065"/>
    </source>
</evidence>
<gene>
    <name evidence="10" type="ORF">H9725_08260</name>
</gene>